<keyword evidence="3" id="KW-1185">Reference proteome</keyword>
<dbReference type="Proteomes" id="UP000195105">
    <property type="component" value="Unassembled WGS sequence"/>
</dbReference>
<dbReference type="RefSeq" id="WP_086600863.1">
    <property type="nucleotide sequence ID" value="NZ_NGFN01000054.1"/>
</dbReference>
<gene>
    <name evidence="2" type="ORF">CA983_11890</name>
</gene>
<accession>A0A243S5Z1</accession>
<dbReference type="EMBL" id="NGFN01000054">
    <property type="protein sequence ID" value="OUD03026.1"/>
    <property type="molecule type" value="Genomic_DNA"/>
</dbReference>
<feature type="region of interest" description="Disordered" evidence="1">
    <location>
        <begin position="42"/>
        <end position="63"/>
    </location>
</feature>
<organism evidence="2 3">
    <name type="scientific">Streptomyces swartbergensis</name>
    <dbReference type="NCBI Taxonomy" id="487165"/>
    <lineage>
        <taxon>Bacteria</taxon>
        <taxon>Bacillati</taxon>
        <taxon>Actinomycetota</taxon>
        <taxon>Actinomycetes</taxon>
        <taxon>Kitasatosporales</taxon>
        <taxon>Streptomycetaceae</taxon>
        <taxon>Streptomyces</taxon>
    </lineage>
</organism>
<evidence type="ECO:0000313" key="3">
    <source>
        <dbReference type="Proteomes" id="UP000195105"/>
    </source>
</evidence>
<proteinExistence type="predicted"/>
<evidence type="ECO:0000256" key="1">
    <source>
        <dbReference type="SAM" id="MobiDB-lite"/>
    </source>
</evidence>
<dbReference type="AlphaFoldDB" id="A0A243S5Z1"/>
<evidence type="ECO:0000313" key="2">
    <source>
        <dbReference type="EMBL" id="OUD03026.1"/>
    </source>
</evidence>
<comment type="caution">
    <text evidence="2">The sequence shown here is derived from an EMBL/GenBank/DDBJ whole genome shotgun (WGS) entry which is preliminary data.</text>
</comment>
<sequence>MGVKYVLTEPAPPGWWAKNKVIVCSVACLLIGLYIGGGNDGQAVPANTPTPTPSVTPTRTGKG</sequence>
<name>A0A243S5Z1_9ACTN</name>
<reference evidence="2 3" key="1">
    <citation type="submission" date="2017-05" db="EMBL/GenBank/DDBJ databases">
        <title>Biotechnological potential of actinobacteria isolated from South African environments.</title>
        <authorList>
            <person name="Le Roes-Hill M."/>
            <person name="Prins A."/>
            <person name="Durrell K.A."/>
        </authorList>
    </citation>
    <scope>NUCLEOTIDE SEQUENCE [LARGE SCALE GENOMIC DNA]</scope>
    <source>
        <strain evidence="2 3">HMC13</strain>
    </source>
</reference>
<protein>
    <submittedName>
        <fullName evidence="2">Uncharacterized protein</fullName>
    </submittedName>
</protein>